<accession>A0AAD6Y4T2</accession>
<reference evidence="6" key="1">
    <citation type="submission" date="2023-03" db="EMBL/GenBank/DDBJ databases">
        <title>Massive genome expansion in bonnet fungi (Mycena s.s.) driven by repeated elements and novel gene families across ecological guilds.</title>
        <authorList>
            <consortium name="Lawrence Berkeley National Laboratory"/>
            <person name="Harder C.B."/>
            <person name="Miyauchi S."/>
            <person name="Viragh M."/>
            <person name="Kuo A."/>
            <person name="Thoen E."/>
            <person name="Andreopoulos B."/>
            <person name="Lu D."/>
            <person name="Skrede I."/>
            <person name="Drula E."/>
            <person name="Henrissat B."/>
            <person name="Morin E."/>
            <person name="Kohler A."/>
            <person name="Barry K."/>
            <person name="LaButti K."/>
            <person name="Morin E."/>
            <person name="Salamov A."/>
            <person name="Lipzen A."/>
            <person name="Mereny Z."/>
            <person name="Hegedus B."/>
            <person name="Baldrian P."/>
            <person name="Stursova M."/>
            <person name="Weitz H."/>
            <person name="Taylor A."/>
            <person name="Grigoriev I.V."/>
            <person name="Nagy L.G."/>
            <person name="Martin F."/>
            <person name="Kauserud H."/>
        </authorList>
    </citation>
    <scope>NUCLEOTIDE SEQUENCE</scope>
    <source>
        <strain evidence="6">9144</strain>
    </source>
</reference>
<dbReference type="PANTHER" id="PTHR24055">
    <property type="entry name" value="MITOGEN-ACTIVATED PROTEIN KINASE"/>
    <property type="match status" value="1"/>
</dbReference>
<dbReference type="SMART" id="SM00220">
    <property type="entry name" value="S_TKc"/>
    <property type="match status" value="1"/>
</dbReference>
<proteinExistence type="predicted"/>
<dbReference type="InterPro" id="IPR017441">
    <property type="entry name" value="Protein_kinase_ATP_BS"/>
</dbReference>
<dbReference type="Gene3D" id="1.10.510.10">
    <property type="entry name" value="Transferase(Phosphotransferase) domain 1"/>
    <property type="match status" value="1"/>
</dbReference>
<dbReference type="PROSITE" id="PS50011">
    <property type="entry name" value="PROTEIN_KINASE_DOM"/>
    <property type="match status" value="1"/>
</dbReference>
<evidence type="ECO:0000256" key="1">
    <source>
        <dbReference type="ARBA" id="ARBA00022527"/>
    </source>
</evidence>
<feature type="domain" description="Protein kinase" evidence="5">
    <location>
        <begin position="55"/>
        <end position="399"/>
    </location>
</feature>
<keyword evidence="6" id="KW-0808">Transferase</keyword>
<keyword evidence="6" id="KW-0418">Kinase</keyword>
<comment type="caution">
    <text evidence="6">The sequence shown here is derived from an EMBL/GenBank/DDBJ whole genome shotgun (WGS) entry which is preliminary data.</text>
</comment>
<dbReference type="PROSITE" id="PS00107">
    <property type="entry name" value="PROTEIN_KINASE_ATP"/>
    <property type="match status" value="1"/>
</dbReference>
<evidence type="ECO:0000256" key="3">
    <source>
        <dbReference type="ARBA" id="ARBA00022840"/>
    </source>
</evidence>
<dbReference type="Proteomes" id="UP001219525">
    <property type="component" value="Unassembled WGS sequence"/>
</dbReference>
<keyword evidence="7" id="KW-1185">Reference proteome</keyword>
<dbReference type="GO" id="GO:0005524">
    <property type="term" value="F:ATP binding"/>
    <property type="evidence" value="ECO:0007669"/>
    <property type="project" value="UniProtKB-UniRule"/>
</dbReference>
<keyword evidence="3 4" id="KW-0067">ATP-binding</keyword>
<gene>
    <name evidence="6" type="ORF">GGX14DRAFT_656711</name>
</gene>
<evidence type="ECO:0000313" key="6">
    <source>
        <dbReference type="EMBL" id="KAJ7201396.1"/>
    </source>
</evidence>
<keyword evidence="2 4" id="KW-0547">Nucleotide-binding</keyword>
<sequence>MHGHCSLLTATELGPDDFHFSSMNATEDITRYVLGGYHPVIIGDILRSPASSSSYRVMHKLGFGSYATVWLAQKTDASRAFFAIKITIADGLSNRETECLRAVLRECSSNIVTLADAFELHGPNGVHSVLVTDIVAPILSLLSSERSPHWRKKVAYDLTNAIAQLHASGVVHGDLHLGNVGISMPQLSTQDPEDVMQDLDWPELTLVLPTDHRSASPSLPAYVVAPCNMAAYYNKIIAGQGKHEPHAKIFDFGNAHRAGTQPTSFQCAIEACAPESVFARVVEQNENPPIEVPADVWALGAMIYEIFYGSSLFRGVGIRGVMSHMVSLAGAVPSQWEAHLLSAPPPDADAWWGSRRDRLRKACIDDQDTEALIGLLRKVLVLDPSFRPSAKVICRDIWFQKYRKIT</sequence>
<name>A0AAD6Y4T2_9AGAR</name>
<dbReference type="AlphaFoldDB" id="A0AAD6Y4T2"/>
<dbReference type="InterPro" id="IPR000719">
    <property type="entry name" value="Prot_kinase_dom"/>
</dbReference>
<evidence type="ECO:0000313" key="7">
    <source>
        <dbReference type="Proteomes" id="UP001219525"/>
    </source>
</evidence>
<evidence type="ECO:0000259" key="5">
    <source>
        <dbReference type="PROSITE" id="PS50011"/>
    </source>
</evidence>
<dbReference type="GO" id="GO:0004674">
    <property type="term" value="F:protein serine/threonine kinase activity"/>
    <property type="evidence" value="ECO:0007669"/>
    <property type="project" value="UniProtKB-KW"/>
</dbReference>
<evidence type="ECO:0000256" key="2">
    <source>
        <dbReference type="ARBA" id="ARBA00022741"/>
    </source>
</evidence>
<dbReference type="EMBL" id="JARJCW010000059">
    <property type="protein sequence ID" value="KAJ7201396.1"/>
    <property type="molecule type" value="Genomic_DNA"/>
</dbReference>
<dbReference type="Pfam" id="PF00069">
    <property type="entry name" value="Pkinase"/>
    <property type="match status" value="2"/>
</dbReference>
<organism evidence="6 7">
    <name type="scientific">Mycena pura</name>
    <dbReference type="NCBI Taxonomy" id="153505"/>
    <lineage>
        <taxon>Eukaryota</taxon>
        <taxon>Fungi</taxon>
        <taxon>Dikarya</taxon>
        <taxon>Basidiomycota</taxon>
        <taxon>Agaricomycotina</taxon>
        <taxon>Agaricomycetes</taxon>
        <taxon>Agaricomycetidae</taxon>
        <taxon>Agaricales</taxon>
        <taxon>Marasmiineae</taxon>
        <taxon>Mycenaceae</taxon>
        <taxon>Mycena</taxon>
    </lineage>
</organism>
<dbReference type="Gene3D" id="3.30.200.20">
    <property type="entry name" value="Phosphorylase Kinase, domain 1"/>
    <property type="match status" value="1"/>
</dbReference>
<protein>
    <submittedName>
        <fullName evidence="6">Kinase-like protein</fullName>
    </submittedName>
</protein>
<evidence type="ECO:0000256" key="4">
    <source>
        <dbReference type="PROSITE-ProRule" id="PRU10141"/>
    </source>
</evidence>
<feature type="binding site" evidence="4">
    <location>
        <position position="85"/>
    </location>
    <ligand>
        <name>ATP</name>
        <dbReference type="ChEBI" id="CHEBI:30616"/>
    </ligand>
</feature>
<dbReference type="SUPFAM" id="SSF56112">
    <property type="entry name" value="Protein kinase-like (PK-like)"/>
    <property type="match status" value="1"/>
</dbReference>
<keyword evidence="1" id="KW-0723">Serine/threonine-protein kinase</keyword>
<dbReference type="InterPro" id="IPR011009">
    <property type="entry name" value="Kinase-like_dom_sf"/>
</dbReference>
<dbReference type="InterPro" id="IPR050117">
    <property type="entry name" value="MAPK"/>
</dbReference>